<sequence>MEEPEHLSAETRSSQVLYRAALSSTTVNKLLLEFSRIRHCLMEGYREAAGMFQSFSLVFKVFGLFEVPVSGSLPSERRSTVKANSCCDAYFINLLHAAAETLSCSASVNNAAQITEVNLYSCRMVGRFVCVYTRSDPESEVMLRGYVCVCGVFLQQVTDPQQSVWVFLHQL</sequence>
<reference evidence="1" key="1">
    <citation type="submission" date="2023-08" db="EMBL/GenBank/DDBJ databases">
        <authorList>
            <person name="Alioto T."/>
            <person name="Alioto T."/>
            <person name="Gomez Garrido J."/>
        </authorList>
    </citation>
    <scope>NUCLEOTIDE SEQUENCE</scope>
</reference>
<evidence type="ECO:0000313" key="1">
    <source>
        <dbReference type="EMBL" id="CAJ1083678.1"/>
    </source>
</evidence>
<protein>
    <submittedName>
        <fullName evidence="1">Uncharacterized protein</fullName>
    </submittedName>
</protein>
<proteinExistence type="predicted"/>
<accession>A0AAV1HGA5</accession>
<evidence type="ECO:0000313" key="2">
    <source>
        <dbReference type="Proteomes" id="UP001178508"/>
    </source>
</evidence>
<dbReference type="EMBL" id="OY660884">
    <property type="protein sequence ID" value="CAJ1083678.1"/>
    <property type="molecule type" value="Genomic_DNA"/>
</dbReference>
<dbReference type="AlphaFoldDB" id="A0AAV1HGA5"/>
<name>A0AAV1HGA5_XYRNO</name>
<gene>
    <name evidence="1" type="ORF">XNOV1_A010322</name>
</gene>
<organism evidence="1 2">
    <name type="scientific">Xyrichtys novacula</name>
    <name type="common">Pearly razorfish</name>
    <name type="synonym">Hemipteronotus novacula</name>
    <dbReference type="NCBI Taxonomy" id="13765"/>
    <lineage>
        <taxon>Eukaryota</taxon>
        <taxon>Metazoa</taxon>
        <taxon>Chordata</taxon>
        <taxon>Craniata</taxon>
        <taxon>Vertebrata</taxon>
        <taxon>Euteleostomi</taxon>
        <taxon>Actinopterygii</taxon>
        <taxon>Neopterygii</taxon>
        <taxon>Teleostei</taxon>
        <taxon>Neoteleostei</taxon>
        <taxon>Acanthomorphata</taxon>
        <taxon>Eupercaria</taxon>
        <taxon>Labriformes</taxon>
        <taxon>Labridae</taxon>
        <taxon>Xyrichtys</taxon>
    </lineage>
</organism>
<dbReference type="Proteomes" id="UP001178508">
    <property type="component" value="Chromosome 21"/>
</dbReference>
<keyword evidence="2" id="KW-1185">Reference proteome</keyword>